<feature type="region of interest" description="Disordered" evidence="2">
    <location>
        <begin position="213"/>
        <end position="235"/>
    </location>
</feature>
<sequence length="968" mass="107382">MASRVSKKKRKQSTTKPGVAEPQDEYDIKAIVAETDEQYEVEWENTWLPKDWVSESAIIHWKQQKAQSIVSEASSPLSPALDLVDDYFDPIASAPRTAGREIRESPPANAKLDDQPLNNEGDSQWQLLTLQDGSQIRVLRSSYVRIKPQAIFSANSQPGAHTVNGSHDAESSREVSDSKRTLFQARAQNRVVSSTTEESPSNLVQEAQLILSQTEASQSHNQHSSSKDSSGALSQSIRQLPDITPGLTQVLQPTGVQHDVPHELSQNFVQESSLPTPPPHTVDITTQDRLGTFPRSPLTPLDHSGTRFGVSDTMANRPTIDSALQPSSPSPLKEDSSSTTPGDMATSLQAVMHNAAQMGSILSNTMESAKNLTQLPSVNDGVHLLGLHMIPSQRDQYMAVPEPDSQHIANNIISISSQELDDDLVEEGEDLLRRLRSIVTHPDLDTPEAMTQYDVDDAQMADWDSRCSSKFRFLREMFQHAHGRGLHIVVAVDGGQEFRLLSRFLKGLEIPSASALPADDKTTTAATIMDEERLESSIAPADVVIGLNPSWNGDGPLVLGRNGTLAPCVQLVAPHTVEHVELSLPRGLSKQSRLKLMWNQVEQLKKQVQRSGHVHTTHELAQGLVSFLTDDVAGPWPLQELRKLRVQMDNSTVRWEHSQSRKRPLEDADDRQAAAKRQQLDGAATLTVQSTEGGFQAKLDEVEAQRNELEKELLYARTRLSELERTMEGLFDSAETSREELTELQRERNEALNTLARLKAKVEAKQNDATSLRQERVTLRDQLKQANNRLISHAIPERAELEKSRQAEEEARIEAAKAKARVQGMEKDLDYARSQYRSASDSAYSLSMENRTLAERLDVAEKAAALELAKARQISLDNLAGLALNENKKLKVVLANREAELRSREEELARLKDLSRGRMTTRGSSVPRSPRMGSPMKQMLSDGYASRHGSPAGGEFRERGRLHPLRNG</sequence>
<evidence type="ECO:0008006" key="5">
    <source>
        <dbReference type="Google" id="ProtNLM"/>
    </source>
</evidence>
<evidence type="ECO:0000256" key="1">
    <source>
        <dbReference type="SAM" id="Coils"/>
    </source>
</evidence>
<feature type="coiled-coil region" evidence="1">
    <location>
        <begin position="887"/>
        <end position="914"/>
    </location>
</feature>
<evidence type="ECO:0000313" key="3">
    <source>
        <dbReference type="EMBL" id="QIX02535.1"/>
    </source>
</evidence>
<dbReference type="Gene3D" id="3.40.50.12360">
    <property type="match status" value="1"/>
</dbReference>
<organism evidence="3 4">
    <name type="scientific">Peltaster fructicola</name>
    <dbReference type="NCBI Taxonomy" id="286661"/>
    <lineage>
        <taxon>Eukaryota</taxon>
        <taxon>Fungi</taxon>
        <taxon>Dikarya</taxon>
        <taxon>Ascomycota</taxon>
        <taxon>Pezizomycotina</taxon>
        <taxon>Dothideomycetes</taxon>
        <taxon>Dothideomycetes incertae sedis</taxon>
        <taxon>Peltaster</taxon>
    </lineage>
</organism>
<keyword evidence="4" id="KW-1185">Reference proteome</keyword>
<feature type="region of interest" description="Disordered" evidence="2">
    <location>
        <begin position="291"/>
        <end position="344"/>
    </location>
</feature>
<dbReference type="GO" id="GO:0070823">
    <property type="term" value="C:HDA1 complex"/>
    <property type="evidence" value="ECO:0007669"/>
    <property type="project" value="InterPro"/>
</dbReference>
<feature type="region of interest" description="Disordered" evidence="2">
    <location>
        <begin position="652"/>
        <end position="672"/>
    </location>
</feature>
<name>A0A6H0Y6L0_9PEZI</name>
<evidence type="ECO:0000256" key="2">
    <source>
        <dbReference type="SAM" id="MobiDB-lite"/>
    </source>
</evidence>
<dbReference type="Proteomes" id="UP000503462">
    <property type="component" value="Chromosome 5"/>
</dbReference>
<evidence type="ECO:0000313" key="4">
    <source>
        <dbReference type="Proteomes" id="UP000503462"/>
    </source>
</evidence>
<gene>
    <name evidence="3" type="ORF">AMS68_008052</name>
</gene>
<feature type="region of interest" description="Disordered" evidence="2">
    <location>
        <begin position="155"/>
        <end position="179"/>
    </location>
</feature>
<accession>A0A6H0Y6L0</accession>
<feature type="compositionally biased region" description="Basic and acidic residues" evidence="2">
    <location>
        <begin position="167"/>
        <end position="179"/>
    </location>
</feature>
<feature type="compositionally biased region" description="Polar residues" evidence="2">
    <location>
        <begin position="155"/>
        <end position="165"/>
    </location>
</feature>
<feature type="region of interest" description="Disordered" evidence="2">
    <location>
        <begin position="915"/>
        <end position="968"/>
    </location>
</feature>
<feature type="coiled-coil region" evidence="1">
    <location>
        <begin position="692"/>
        <end position="835"/>
    </location>
</feature>
<feature type="compositionally biased region" description="Low complexity" evidence="2">
    <location>
        <begin position="217"/>
        <end position="230"/>
    </location>
</feature>
<dbReference type="InterPro" id="IPR021006">
    <property type="entry name" value="Hda2/3"/>
</dbReference>
<dbReference type="Pfam" id="PF11496">
    <property type="entry name" value="HDA2-3"/>
    <property type="match status" value="1"/>
</dbReference>
<dbReference type="AlphaFoldDB" id="A0A6H0Y6L0"/>
<reference evidence="3 4" key="1">
    <citation type="journal article" date="2016" name="Sci. Rep.">
        <title>Peltaster fructicola genome reveals evolution from an invasive phytopathogen to an ectophytic parasite.</title>
        <authorList>
            <person name="Xu C."/>
            <person name="Chen H."/>
            <person name="Gleason M.L."/>
            <person name="Xu J.R."/>
            <person name="Liu H."/>
            <person name="Zhang R."/>
            <person name="Sun G."/>
        </authorList>
    </citation>
    <scope>NUCLEOTIDE SEQUENCE [LARGE SCALE GENOMIC DNA]</scope>
    <source>
        <strain evidence="3 4">LNHT1506</strain>
    </source>
</reference>
<feature type="region of interest" description="Disordered" evidence="2">
    <location>
        <begin position="96"/>
        <end position="119"/>
    </location>
</feature>
<feature type="region of interest" description="Disordered" evidence="2">
    <location>
        <begin position="1"/>
        <end position="24"/>
    </location>
</feature>
<protein>
    <recommendedName>
        <fullName evidence="5">Chromo domain-containing protein</fullName>
    </recommendedName>
</protein>
<dbReference type="InterPro" id="IPR038609">
    <property type="entry name" value="HDA1_su2/3_sf"/>
</dbReference>
<dbReference type="EMBL" id="CP051143">
    <property type="protein sequence ID" value="QIX02535.1"/>
    <property type="molecule type" value="Genomic_DNA"/>
</dbReference>
<dbReference type="OrthoDB" id="3647690at2759"/>
<keyword evidence="1" id="KW-0175">Coiled coil</keyword>
<proteinExistence type="predicted"/>
<feature type="compositionally biased region" description="Basic and acidic residues" evidence="2">
    <location>
        <begin position="654"/>
        <end position="672"/>
    </location>
</feature>
<feature type="compositionally biased region" description="Basic residues" evidence="2">
    <location>
        <begin position="1"/>
        <end position="13"/>
    </location>
</feature>